<dbReference type="EMBL" id="CP121689">
    <property type="protein sequence ID" value="WZL75695.1"/>
    <property type="molecule type" value="Genomic_DNA"/>
</dbReference>
<accession>A0ABZ2Y9L4</accession>
<evidence type="ECO:0000313" key="2">
    <source>
        <dbReference type="Proteomes" id="UP001461341"/>
    </source>
</evidence>
<gene>
    <name evidence="1" type="ORF">QBE54_08895</name>
</gene>
<evidence type="ECO:0000313" key="1">
    <source>
        <dbReference type="EMBL" id="WZL75695.1"/>
    </source>
</evidence>
<proteinExistence type="predicted"/>
<organism evidence="1 2">
    <name type="scientific">Thermatribacter velox</name>
    <dbReference type="NCBI Taxonomy" id="3039681"/>
    <lineage>
        <taxon>Bacteria</taxon>
        <taxon>Pseudomonadati</taxon>
        <taxon>Atribacterota</taxon>
        <taxon>Atribacteria</taxon>
        <taxon>Atribacterales</taxon>
        <taxon>Thermatribacteraceae</taxon>
        <taxon>Thermatribacter</taxon>
    </lineage>
</organism>
<keyword evidence="2" id="KW-1185">Reference proteome</keyword>
<dbReference type="RefSeq" id="WP_369017845.1">
    <property type="nucleotide sequence ID" value="NZ_CP121689.1"/>
</dbReference>
<sequence>MAFEKVSYAGWEQCVRLSNQHIELVATQEVGPRIIRFGFRGEKNVFGEIAADLGKKGGEEWRLYGGHRLWHAPEAKPRTYYPDNQPVNVSGEENLLVLAQPEEKTTHLEKRIILEMDEEENHVKVTHQIFNRGLWEIEFAAWALSVMCPGGFAIVPQEPFISHQELLTPVRPVVLWGYTDMSDSRFRWGQKYVTLKQDPQIASPNKAGFGNTQGWAAYWVENFVFLKLFSYQEGMKYPDFGSTVEVFTNGDFLELETLSPLCRVSPGEAVEHIEHWFLFKVEEPFQDDDSFIDATLLPLVNRARKKIKA</sequence>
<name>A0ABZ2Y9L4_9BACT</name>
<dbReference type="Proteomes" id="UP001461341">
    <property type="component" value="Chromosome"/>
</dbReference>
<evidence type="ECO:0008006" key="3">
    <source>
        <dbReference type="Google" id="ProtNLM"/>
    </source>
</evidence>
<protein>
    <recommendedName>
        <fullName evidence="3">DUF4380 domain-containing protein</fullName>
    </recommendedName>
</protein>
<reference evidence="1 2" key="1">
    <citation type="submission" date="2023-03" db="EMBL/GenBank/DDBJ databases">
        <title>Novel Species.</title>
        <authorList>
            <person name="Ma S."/>
        </authorList>
    </citation>
    <scope>NUCLEOTIDE SEQUENCE [LARGE SCALE GENOMIC DNA]</scope>
    <source>
        <strain evidence="1 2">B11</strain>
    </source>
</reference>